<feature type="compositionally biased region" description="Polar residues" evidence="1">
    <location>
        <begin position="41"/>
        <end position="81"/>
    </location>
</feature>
<reference evidence="2 3" key="1">
    <citation type="journal article" date="2020" name="ISME J.">
        <title>Uncovering the hidden diversity of litter-decomposition mechanisms in mushroom-forming fungi.</title>
        <authorList>
            <person name="Floudas D."/>
            <person name="Bentzer J."/>
            <person name="Ahren D."/>
            <person name="Johansson T."/>
            <person name="Persson P."/>
            <person name="Tunlid A."/>
        </authorList>
    </citation>
    <scope>NUCLEOTIDE SEQUENCE [LARGE SCALE GENOMIC DNA]</scope>
    <source>
        <strain evidence="2 3">CBS 175.51</strain>
    </source>
</reference>
<keyword evidence="3" id="KW-1185">Reference proteome</keyword>
<evidence type="ECO:0000313" key="3">
    <source>
        <dbReference type="Proteomes" id="UP000541558"/>
    </source>
</evidence>
<gene>
    <name evidence="2" type="ORF">D9611_008051</name>
</gene>
<dbReference type="AlphaFoldDB" id="A0A8H5BZG5"/>
<feature type="region of interest" description="Disordered" evidence="1">
    <location>
        <begin position="37"/>
        <end position="87"/>
    </location>
</feature>
<name>A0A8H5BZG5_9AGAR</name>
<comment type="caution">
    <text evidence="2">The sequence shown here is derived from an EMBL/GenBank/DDBJ whole genome shotgun (WGS) entry which is preliminary data.</text>
</comment>
<dbReference type="Proteomes" id="UP000541558">
    <property type="component" value="Unassembled WGS sequence"/>
</dbReference>
<evidence type="ECO:0000256" key="1">
    <source>
        <dbReference type="SAM" id="MobiDB-lite"/>
    </source>
</evidence>
<sequence>MIWATTTHRRLGCLCRGPETFRRPPFLSVRLSSCSRHDISTTRVEPSSPTTGASQSTNDSPPQRSSRRATPSTETSSSNTRGDQDAADLVKLADSLIPLVHPGHRGTVRPDNMKSWRIQIDGIPTHHFGVEGVYIRTNEEVHHELKSSNPAYAAIPENIIANPDG</sequence>
<accession>A0A8H5BZG5</accession>
<evidence type="ECO:0000313" key="2">
    <source>
        <dbReference type="EMBL" id="KAF5332178.1"/>
    </source>
</evidence>
<dbReference type="OrthoDB" id="2855870at2759"/>
<proteinExistence type="predicted"/>
<protein>
    <submittedName>
        <fullName evidence="2">Uncharacterized protein</fullName>
    </submittedName>
</protein>
<dbReference type="EMBL" id="JAACJK010000111">
    <property type="protein sequence ID" value="KAF5332178.1"/>
    <property type="molecule type" value="Genomic_DNA"/>
</dbReference>
<organism evidence="2 3">
    <name type="scientific">Ephemerocybe angulata</name>
    <dbReference type="NCBI Taxonomy" id="980116"/>
    <lineage>
        <taxon>Eukaryota</taxon>
        <taxon>Fungi</taxon>
        <taxon>Dikarya</taxon>
        <taxon>Basidiomycota</taxon>
        <taxon>Agaricomycotina</taxon>
        <taxon>Agaricomycetes</taxon>
        <taxon>Agaricomycetidae</taxon>
        <taxon>Agaricales</taxon>
        <taxon>Agaricineae</taxon>
        <taxon>Psathyrellaceae</taxon>
        <taxon>Ephemerocybe</taxon>
    </lineage>
</organism>